<keyword evidence="4" id="KW-0012">Acyltransferase</keyword>
<evidence type="ECO:0000313" key="8">
    <source>
        <dbReference type="Proteomes" id="UP000291758"/>
    </source>
</evidence>
<keyword evidence="2" id="KW-0963">Cytoplasm</keyword>
<evidence type="ECO:0000256" key="4">
    <source>
        <dbReference type="ARBA" id="ARBA00023315"/>
    </source>
</evidence>
<organism evidence="7 8">
    <name type="scientific">Xylanimonas allomyrinae</name>
    <dbReference type="NCBI Taxonomy" id="2509459"/>
    <lineage>
        <taxon>Bacteria</taxon>
        <taxon>Bacillati</taxon>
        <taxon>Actinomycetota</taxon>
        <taxon>Actinomycetes</taxon>
        <taxon>Micrococcales</taxon>
        <taxon>Promicromonosporaceae</taxon>
        <taxon>Xylanimonas</taxon>
    </lineage>
</organism>
<dbReference type="CDD" id="cd04301">
    <property type="entry name" value="NAT_SF"/>
    <property type="match status" value="1"/>
</dbReference>
<dbReference type="AlphaFoldDB" id="A0A4P6F2A0"/>
<keyword evidence="3 7" id="KW-0808">Transferase</keyword>
<feature type="compositionally biased region" description="Low complexity" evidence="5">
    <location>
        <begin position="7"/>
        <end position="21"/>
    </location>
</feature>
<dbReference type="EMBL" id="CP035495">
    <property type="protein sequence ID" value="QAY64478.1"/>
    <property type="molecule type" value="Genomic_DNA"/>
</dbReference>
<dbReference type="InterPro" id="IPR016181">
    <property type="entry name" value="Acyl_CoA_acyltransferase"/>
</dbReference>
<dbReference type="InterPro" id="IPR000182">
    <property type="entry name" value="GNAT_dom"/>
</dbReference>
<evidence type="ECO:0000259" key="6">
    <source>
        <dbReference type="PROSITE" id="PS51186"/>
    </source>
</evidence>
<dbReference type="PROSITE" id="PS51186">
    <property type="entry name" value="GNAT"/>
    <property type="match status" value="1"/>
</dbReference>
<feature type="domain" description="N-acetyltransferase" evidence="6">
    <location>
        <begin position="25"/>
        <end position="190"/>
    </location>
</feature>
<proteinExistence type="inferred from homology"/>
<evidence type="ECO:0000313" key="7">
    <source>
        <dbReference type="EMBL" id="QAY64478.1"/>
    </source>
</evidence>
<comment type="similarity">
    <text evidence="1">Belongs to the acetyltransferase family. RimI subfamily.</text>
</comment>
<dbReference type="OrthoDB" id="529907at2"/>
<reference evidence="7 8" key="1">
    <citation type="submission" date="2019-01" db="EMBL/GenBank/DDBJ databases">
        <title>Genome sequencing of strain 2JSPR-7.</title>
        <authorList>
            <person name="Heo J."/>
            <person name="Kim S.-J."/>
            <person name="Kim J.-S."/>
            <person name="Hong S.-B."/>
            <person name="Kwon S.-W."/>
        </authorList>
    </citation>
    <scope>NUCLEOTIDE SEQUENCE [LARGE SCALE GENOMIC DNA]</scope>
    <source>
        <strain evidence="7 8">2JSPR-7</strain>
    </source>
</reference>
<name>A0A4P6F2A0_9MICO</name>
<dbReference type="RefSeq" id="WP_129205620.1">
    <property type="nucleotide sequence ID" value="NZ_CP035495.1"/>
</dbReference>
<dbReference type="Gene3D" id="3.40.630.30">
    <property type="match status" value="1"/>
</dbReference>
<dbReference type="SUPFAM" id="SSF55729">
    <property type="entry name" value="Acyl-CoA N-acyltransferases (Nat)"/>
    <property type="match status" value="1"/>
</dbReference>
<accession>A0A4P6F2A0</accession>
<gene>
    <name evidence="7" type="primary">rimI</name>
    <name evidence="7" type="ORF">ET495_16070</name>
</gene>
<dbReference type="InterPro" id="IPR006464">
    <property type="entry name" value="AcTrfase_RimI/Ard1"/>
</dbReference>
<dbReference type="NCBIfam" id="TIGR01575">
    <property type="entry name" value="rimI"/>
    <property type="match status" value="1"/>
</dbReference>
<evidence type="ECO:0000256" key="5">
    <source>
        <dbReference type="SAM" id="MobiDB-lite"/>
    </source>
</evidence>
<dbReference type="InterPro" id="IPR050680">
    <property type="entry name" value="YpeA/RimI_acetyltransf"/>
</dbReference>
<dbReference type="KEGG" id="xyl:ET495_16070"/>
<sequence>MTSTDGAAPATVPAPGAAQPPATRVRLRDLRRDDFDRVLDLERVLFGVGAWTYGMLAEELAGWGRWYIVAEPAEHGVVGRDDAGRTAAEKAVRGRAVGYAGLWFDGDVTQIMTIGVDPAWQRHGVGRALLEALVARSVELKATAVLLEVRVDNEPALALYADLGFERIGLRKRYYQPEDKDAYTMRLTLPAAPGGDHA</sequence>
<protein>
    <submittedName>
        <fullName evidence="7">Ribosomal-protein-alanine N-acetyltransferase</fullName>
    </submittedName>
</protein>
<dbReference type="PANTHER" id="PTHR43420:SF44">
    <property type="entry name" value="ACETYLTRANSFERASE YPEA"/>
    <property type="match status" value="1"/>
</dbReference>
<dbReference type="Pfam" id="PF00583">
    <property type="entry name" value="Acetyltransf_1"/>
    <property type="match status" value="1"/>
</dbReference>
<dbReference type="Proteomes" id="UP000291758">
    <property type="component" value="Chromosome"/>
</dbReference>
<dbReference type="GO" id="GO:0008080">
    <property type="term" value="F:N-acetyltransferase activity"/>
    <property type="evidence" value="ECO:0007669"/>
    <property type="project" value="InterPro"/>
</dbReference>
<keyword evidence="8" id="KW-1185">Reference proteome</keyword>
<feature type="region of interest" description="Disordered" evidence="5">
    <location>
        <begin position="1"/>
        <end position="21"/>
    </location>
</feature>
<evidence type="ECO:0000256" key="2">
    <source>
        <dbReference type="ARBA" id="ARBA00022490"/>
    </source>
</evidence>
<evidence type="ECO:0000256" key="1">
    <source>
        <dbReference type="ARBA" id="ARBA00005395"/>
    </source>
</evidence>
<evidence type="ECO:0000256" key="3">
    <source>
        <dbReference type="ARBA" id="ARBA00022679"/>
    </source>
</evidence>
<dbReference type="PANTHER" id="PTHR43420">
    <property type="entry name" value="ACETYLTRANSFERASE"/>
    <property type="match status" value="1"/>
</dbReference>